<dbReference type="Gene3D" id="3.30.1050.10">
    <property type="entry name" value="SCP2 sterol-binding domain"/>
    <property type="match status" value="1"/>
</dbReference>
<comment type="subunit">
    <text evidence="4">Homohexamer; trimer of dimers.</text>
</comment>
<evidence type="ECO:0000313" key="6">
    <source>
        <dbReference type="EMBL" id="RCK68460.1"/>
    </source>
</evidence>
<dbReference type="GO" id="GO:0034069">
    <property type="term" value="F:aminoglycoside N-acetyltransferase activity"/>
    <property type="evidence" value="ECO:0007669"/>
    <property type="project" value="TreeGrafter"/>
</dbReference>
<evidence type="ECO:0000256" key="2">
    <source>
        <dbReference type="ARBA" id="ARBA00022679"/>
    </source>
</evidence>
<dbReference type="Pfam" id="PF17668">
    <property type="entry name" value="Acetyltransf_17"/>
    <property type="match status" value="1"/>
</dbReference>
<dbReference type="InterPro" id="IPR016181">
    <property type="entry name" value="Acyl_CoA_acyltransferase"/>
</dbReference>
<protein>
    <submittedName>
        <fullName evidence="6">GNAT family N-acetyltransferase</fullName>
    </submittedName>
</protein>
<reference evidence="6 7" key="1">
    <citation type="submission" date="2018-07" db="EMBL/GenBank/DDBJ databases">
        <title>Desertimonas flava gen. nov. sp. nov.</title>
        <authorList>
            <person name="Liu S."/>
        </authorList>
    </citation>
    <scope>NUCLEOTIDE SEQUENCE [LARGE SCALE GENOMIC DNA]</scope>
    <source>
        <strain evidence="6 7">16Sb5-5</strain>
    </source>
</reference>
<sequence>MDYQLRALNAAEVLGPDPDPEHLDPRVEQWMQAVAMGFLDARIRGAGLRVWAEGMVRDEMVLRGVYLDEVPTGALGPDMPVATFTSFDKTLNTGAGQLLDLHMITDVTVRPSHRRRGLLRQMMTTDLREAKDRGLSMAALTVSEGSIYGRFGFGAATWCRHIALDTSRRFALRDEASGRVEMVDPHGHADLFSDVFRRFHATTRGSVDRPNHYRDLSAGTFDDDMLDVDHARRGAVHHDPSGEVDGYVSYRVERTDRSRELKVHDLVATSSDAYLGLWQFLASVDLVERVSFRRAPMEDPLEFALADPRLYSVTRLEDLIWLRVLDPVGALEGREWSGSGSCVLELRDPLGLAGGRWALDVADGRASVEASTAPADVTLDVDTLASLYLGGVTAPTLARAGRLEGSPDALRTFAELVHLPSRPYSITGF</sequence>
<keyword evidence="3 4" id="KW-0012">Acyltransferase</keyword>
<feature type="binding site" evidence="4">
    <location>
        <begin position="143"/>
        <end position="144"/>
    </location>
    <ligand>
        <name>acetyl-CoA</name>
        <dbReference type="ChEBI" id="CHEBI:57288"/>
    </ligand>
</feature>
<dbReference type="InterPro" id="IPR036527">
    <property type="entry name" value="SCP2_sterol-bd_dom_sf"/>
</dbReference>
<dbReference type="InterPro" id="IPR000182">
    <property type="entry name" value="GNAT_dom"/>
</dbReference>
<comment type="caution">
    <text evidence="6">The sequence shown here is derived from an EMBL/GenBank/DDBJ whole genome shotgun (WGS) entry which is preliminary data.</text>
</comment>
<feature type="binding site" evidence="4">
    <location>
        <begin position="115"/>
        <end position="120"/>
    </location>
    <ligand>
        <name>acetyl-CoA</name>
        <dbReference type="ChEBI" id="CHEBI:57288"/>
    </ligand>
</feature>
<evidence type="ECO:0000256" key="4">
    <source>
        <dbReference type="HAMAP-Rule" id="MF_01812"/>
    </source>
</evidence>
<keyword evidence="7" id="KW-1185">Reference proteome</keyword>
<dbReference type="SUPFAM" id="SSF55718">
    <property type="entry name" value="SCP-like"/>
    <property type="match status" value="1"/>
</dbReference>
<dbReference type="GO" id="GO:0030649">
    <property type="term" value="P:aminoglycoside antibiotic catabolic process"/>
    <property type="evidence" value="ECO:0007669"/>
    <property type="project" value="TreeGrafter"/>
</dbReference>
<dbReference type="Proteomes" id="UP000252770">
    <property type="component" value="Unassembled WGS sequence"/>
</dbReference>
<feature type="active site" description="Proton donor" evidence="4">
    <location>
        <position position="148"/>
    </location>
</feature>
<dbReference type="InterPro" id="IPR051554">
    <property type="entry name" value="Acetyltransferase_Eis"/>
</dbReference>
<accession>A0A367YRP1</accession>
<dbReference type="PANTHER" id="PTHR37817:SF1">
    <property type="entry name" value="N-ACETYLTRANSFERASE EIS"/>
    <property type="match status" value="1"/>
</dbReference>
<dbReference type="Pfam" id="PF13527">
    <property type="entry name" value="Acetyltransf_9"/>
    <property type="match status" value="1"/>
</dbReference>
<dbReference type="InterPro" id="IPR025559">
    <property type="entry name" value="Eis_dom"/>
</dbReference>
<proteinExistence type="inferred from homology"/>
<evidence type="ECO:0000313" key="7">
    <source>
        <dbReference type="Proteomes" id="UP000252770"/>
    </source>
</evidence>
<evidence type="ECO:0000256" key="1">
    <source>
        <dbReference type="ARBA" id="ARBA00009213"/>
    </source>
</evidence>
<dbReference type="RefSeq" id="WP_114127747.1">
    <property type="nucleotide sequence ID" value="NZ_QOUI01000011.1"/>
</dbReference>
<dbReference type="HAMAP" id="MF_01812">
    <property type="entry name" value="Eis"/>
    <property type="match status" value="1"/>
</dbReference>
<dbReference type="InterPro" id="IPR022902">
    <property type="entry name" value="NAcTrfase_Eis"/>
</dbReference>
<dbReference type="Pfam" id="PF13530">
    <property type="entry name" value="SCP2_2"/>
    <property type="match status" value="1"/>
</dbReference>
<feature type="binding site" evidence="4">
    <location>
        <begin position="107"/>
        <end position="109"/>
    </location>
    <ligand>
        <name>acetyl-CoA</name>
        <dbReference type="ChEBI" id="CHEBI:57288"/>
    </ligand>
</feature>
<feature type="active site" description="Proton acceptor; via carboxylate" evidence="4">
    <location>
        <position position="429"/>
    </location>
</feature>
<evidence type="ECO:0000259" key="5">
    <source>
        <dbReference type="PROSITE" id="PS51186"/>
    </source>
</evidence>
<dbReference type="EMBL" id="QOUI01000011">
    <property type="protein sequence ID" value="RCK68460.1"/>
    <property type="molecule type" value="Genomic_DNA"/>
</dbReference>
<organism evidence="6 7">
    <name type="scientific">Desertihabitans brevis</name>
    <dbReference type="NCBI Taxonomy" id="2268447"/>
    <lineage>
        <taxon>Bacteria</taxon>
        <taxon>Bacillati</taxon>
        <taxon>Actinomycetota</taxon>
        <taxon>Actinomycetes</taxon>
        <taxon>Propionibacteriales</taxon>
        <taxon>Propionibacteriaceae</taxon>
        <taxon>Desertihabitans</taxon>
    </lineage>
</organism>
<gene>
    <name evidence="6" type="ORF">DT076_16240</name>
</gene>
<dbReference type="PROSITE" id="PS51186">
    <property type="entry name" value="GNAT"/>
    <property type="match status" value="1"/>
</dbReference>
<dbReference type="SUPFAM" id="SSF55729">
    <property type="entry name" value="Acyl-CoA N-acyltransferases (Nat)"/>
    <property type="match status" value="1"/>
</dbReference>
<dbReference type="InterPro" id="IPR041380">
    <property type="entry name" value="Acetyltransf_17"/>
</dbReference>
<dbReference type="AlphaFoldDB" id="A0A367YRP1"/>
<comment type="similarity">
    <text evidence="1 4">Belongs to the acetyltransferase Eis family.</text>
</comment>
<dbReference type="Gene3D" id="3.40.630.30">
    <property type="match status" value="2"/>
</dbReference>
<keyword evidence="2 4" id="KW-0808">Transferase</keyword>
<name>A0A367YRP1_9ACTN</name>
<feature type="domain" description="N-acetyltransferase" evidence="5">
    <location>
        <begin position="25"/>
        <end position="175"/>
    </location>
</feature>
<dbReference type="PANTHER" id="PTHR37817">
    <property type="entry name" value="N-ACETYLTRANSFERASE EIS"/>
    <property type="match status" value="1"/>
</dbReference>
<evidence type="ECO:0000256" key="3">
    <source>
        <dbReference type="ARBA" id="ARBA00023315"/>
    </source>
</evidence>